<reference evidence="3" key="1">
    <citation type="submission" date="2016-06" db="UniProtKB">
        <authorList>
            <consortium name="WormBaseParasite"/>
        </authorList>
    </citation>
    <scope>IDENTIFICATION</scope>
</reference>
<protein>
    <submittedName>
        <fullName evidence="3">Upf2 domain-containing protein</fullName>
    </submittedName>
</protein>
<dbReference type="AlphaFoldDB" id="A0A183V7S4"/>
<keyword evidence="2" id="KW-1185">Reference proteome</keyword>
<reference evidence="1 2" key="2">
    <citation type="submission" date="2018-11" db="EMBL/GenBank/DDBJ databases">
        <authorList>
            <consortium name="Pathogen Informatics"/>
        </authorList>
    </citation>
    <scope>NUCLEOTIDE SEQUENCE [LARGE SCALE GENOMIC DNA]</scope>
</reference>
<dbReference type="WBParaSite" id="TCNE_0001679501-mRNA-1">
    <property type="protein sequence ID" value="TCNE_0001679501-mRNA-1"/>
    <property type="gene ID" value="TCNE_0001679501"/>
</dbReference>
<dbReference type="EMBL" id="UYWY01023897">
    <property type="protein sequence ID" value="VDM48115.1"/>
    <property type="molecule type" value="Genomic_DNA"/>
</dbReference>
<name>A0A183V7S4_TOXCA</name>
<evidence type="ECO:0000313" key="3">
    <source>
        <dbReference type="WBParaSite" id="TCNE_0001679501-mRNA-1"/>
    </source>
</evidence>
<organism evidence="2 3">
    <name type="scientific">Toxocara canis</name>
    <name type="common">Canine roundworm</name>
    <dbReference type="NCBI Taxonomy" id="6265"/>
    <lineage>
        <taxon>Eukaryota</taxon>
        <taxon>Metazoa</taxon>
        <taxon>Ecdysozoa</taxon>
        <taxon>Nematoda</taxon>
        <taxon>Chromadorea</taxon>
        <taxon>Rhabditida</taxon>
        <taxon>Spirurina</taxon>
        <taxon>Ascaridomorpha</taxon>
        <taxon>Ascaridoidea</taxon>
        <taxon>Toxocaridae</taxon>
        <taxon>Toxocara</taxon>
    </lineage>
</organism>
<evidence type="ECO:0000313" key="2">
    <source>
        <dbReference type="Proteomes" id="UP000050794"/>
    </source>
</evidence>
<sequence>MDEDDYNAIETADFLGNEEPLSYGEDGHMELAVCAIDELNNLERRARKRPMGIENSDPIDWHMRVPCSMDEANELREKEETEKRIMNRLVERILQARKRKRFVESIEEERREEGGAEAEAVVLQLPPTDGSPWIGVSAPDFGQRCFRLP</sequence>
<accession>A0A183V7S4</accession>
<gene>
    <name evidence="1" type="ORF">TCNE_LOCUS16794</name>
</gene>
<evidence type="ECO:0000313" key="1">
    <source>
        <dbReference type="EMBL" id="VDM48115.1"/>
    </source>
</evidence>
<dbReference type="Proteomes" id="UP000050794">
    <property type="component" value="Unassembled WGS sequence"/>
</dbReference>
<proteinExistence type="predicted"/>